<accession>A0A0C2VDQ9</accession>
<evidence type="ECO:0000313" key="2">
    <source>
        <dbReference type="Proteomes" id="UP000031938"/>
    </source>
</evidence>
<evidence type="ECO:0000313" key="1">
    <source>
        <dbReference type="EMBL" id="KIL42701.1"/>
    </source>
</evidence>
<sequence length="53" mass="6138">MGILSDILHQWTIVSTMNRVNRQSLKKRMNGFCYLGSVNQKKIKDPLVVLFCI</sequence>
<dbReference type="EMBL" id="JXRP01000022">
    <property type="protein sequence ID" value="KIL42701.1"/>
    <property type="molecule type" value="Genomic_DNA"/>
</dbReference>
<name>A0A0C2VDQ9_9BACL</name>
<dbReference type="PATRIC" id="fig|889306.3.peg.3944"/>
<comment type="caution">
    <text evidence="1">The sequence shown here is derived from an EMBL/GenBank/DDBJ whole genome shotgun (WGS) entry which is preliminary data.</text>
</comment>
<proteinExistence type="predicted"/>
<reference evidence="1 2" key="1">
    <citation type="submission" date="2015-01" db="EMBL/GenBank/DDBJ databases">
        <title>Genome sequencing of Jeotgalibacillus soli.</title>
        <authorList>
            <person name="Goh K.M."/>
            <person name="Chan K.-G."/>
            <person name="Yaakop A.S."/>
            <person name="Ee R."/>
            <person name="Gan H.M."/>
            <person name="Chan C.S."/>
        </authorList>
    </citation>
    <scope>NUCLEOTIDE SEQUENCE [LARGE SCALE GENOMIC DNA]</scope>
    <source>
        <strain evidence="1 2">P9</strain>
    </source>
</reference>
<keyword evidence="2" id="KW-1185">Reference proteome</keyword>
<organism evidence="1 2">
    <name type="scientific">Jeotgalibacillus soli</name>
    <dbReference type="NCBI Taxonomy" id="889306"/>
    <lineage>
        <taxon>Bacteria</taxon>
        <taxon>Bacillati</taxon>
        <taxon>Bacillota</taxon>
        <taxon>Bacilli</taxon>
        <taxon>Bacillales</taxon>
        <taxon>Caryophanaceae</taxon>
        <taxon>Jeotgalibacillus</taxon>
    </lineage>
</organism>
<dbReference type="Proteomes" id="UP000031938">
    <property type="component" value="Unassembled WGS sequence"/>
</dbReference>
<dbReference type="AlphaFoldDB" id="A0A0C2VDQ9"/>
<gene>
    <name evidence="1" type="ORF">KP78_39240</name>
</gene>
<protein>
    <submittedName>
        <fullName evidence="1">Uncharacterized protein</fullName>
    </submittedName>
</protein>